<feature type="transmembrane region" description="Helical" evidence="7">
    <location>
        <begin position="280"/>
        <end position="309"/>
    </location>
</feature>
<feature type="transmembrane region" description="Helical" evidence="7">
    <location>
        <begin position="330"/>
        <end position="359"/>
    </location>
</feature>
<evidence type="ECO:0000256" key="4">
    <source>
        <dbReference type="ARBA" id="ARBA00022989"/>
    </source>
</evidence>
<keyword evidence="3 7" id="KW-0812">Transmembrane</keyword>
<evidence type="ECO:0000313" key="10">
    <source>
        <dbReference type="EMBL" id="MSE13632.1"/>
    </source>
</evidence>
<feature type="transmembrane region" description="Helical" evidence="7">
    <location>
        <begin position="371"/>
        <end position="394"/>
    </location>
</feature>
<evidence type="ECO:0000256" key="7">
    <source>
        <dbReference type="SAM" id="Phobius"/>
    </source>
</evidence>
<proteinExistence type="inferred from homology"/>
<keyword evidence="2" id="KW-1003">Cell membrane</keyword>
<evidence type="ECO:0000259" key="8">
    <source>
        <dbReference type="Pfam" id="PF02687"/>
    </source>
</evidence>
<reference evidence="10 11" key="1">
    <citation type="submission" date="2019-11" db="EMBL/GenBank/DDBJ databases">
        <title>Draft Genome Sequence of Plant Growth-Promoting Rhizosphere-Associated Bacteria.</title>
        <authorList>
            <person name="Vasilyev I.Y."/>
            <person name="Radchenko V."/>
            <person name="Ilnitskaya E.V."/>
        </authorList>
    </citation>
    <scope>NUCLEOTIDE SEQUENCE [LARGE SCALE GENOMIC DNA]</scope>
    <source>
        <strain evidence="10 11">VRA_MhP_f</strain>
    </source>
</reference>
<dbReference type="Pfam" id="PF02687">
    <property type="entry name" value="FtsX"/>
    <property type="match status" value="1"/>
</dbReference>
<evidence type="ECO:0000259" key="9">
    <source>
        <dbReference type="Pfam" id="PF12704"/>
    </source>
</evidence>
<dbReference type="Proteomes" id="UP000461948">
    <property type="component" value="Unassembled WGS sequence"/>
</dbReference>
<feature type="transmembrane region" description="Helical" evidence="7">
    <location>
        <begin position="41"/>
        <end position="61"/>
    </location>
</feature>
<dbReference type="InterPro" id="IPR003838">
    <property type="entry name" value="ABC3_permease_C"/>
</dbReference>
<dbReference type="Pfam" id="PF12704">
    <property type="entry name" value="MacB_PCD"/>
    <property type="match status" value="1"/>
</dbReference>
<feature type="domain" description="MacB-like periplasmic core" evidence="9">
    <location>
        <begin position="42"/>
        <end position="250"/>
    </location>
</feature>
<organism evidence="10 11">
    <name type="scientific">Enterobacter agglomerans</name>
    <name type="common">Erwinia herbicola</name>
    <name type="synonym">Pantoea agglomerans</name>
    <dbReference type="NCBI Taxonomy" id="549"/>
    <lineage>
        <taxon>Bacteria</taxon>
        <taxon>Pseudomonadati</taxon>
        <taxon>Pseudomonadota</taxon>
        <taxon>Gammaproteobacteria</taxon>
        <taxon>Enterobacterales</taxon>
        <taxon>Erwiniaceae</taxon>
        <taxon>Pantoea</taxon>
        <taxon>Pantoea agglomerans group</taxon>
    </lineage>
</organism>
<dbReference type="EMBL" id="WKLC01000002">
    <property type="protein sequence ID" value="MSE13632.1"/>
    <property type="molecule type" value="Genomic_DNA"/>
</dbReference>
<comment type="caution">
    <text evidence="10">The sequence shown here is derived from an EMBL/GenBank/DDBJ whole genome shotgun (WGS) entry which is preliminary data.</text>
</comment>
<accession>A0A7X2MI15</accession>
<dbReference type="InterPro" id="IPR050250">
    <property type="entry name" value="Macrolide_Exporter_MacB"/>
</dbReference>
<dbReference type="GO" id="GO:0022857">
    <property type="term" value="F:transmembrane transporter activity"/>
    <property type="evidence" value="ECO:0007669"/>
    <property type="project" value="TreeGrafter"/>
</dbReference>
<dbReference type="PANTHER" id="PTHR30572:SF4">
    <property type="entry name" value="ABC TRANSPORTER PERMEASE YTRF"/>
    <property type="match status" value="1"/>
</dbReference>
<comment type="subcellular location">
    <subcellularLocation>
        <location evidence="1">Cell membrane</location>
        <topology evidence="1">Multi-pass membrane protein</topology>
    </subcellularLocation>
</comment>
<evidence type="ECO:0000256" key="1">
    <source>
        <dbReference type="ARBA" id="ARBA00004651"/>
    </source>
</evidence>
<sequence length="408" mass="44079">MTDLMPEPERRNYRSRKIYGPSFWQIFTAAVDSIRYLGRRAVLALTGIAAGSAIVVALINIGNMAQLESANVFQGMGGDILMANFQPAPGRPVTGFMPGDIDMALLVSSLDASVKAAGIVMTASELPSGQSRMPVVLIGQSGNLEDIMGLKLQHGRFLTRTDASSTYVLIGSELARGRHIGEQIRLGEYIYTIIGILAHRGNNPLFPFDPDNAVFLNDVGMKRIMPSPYLTMLIVKYRQASSQKMADQLQHILHSFRPDIDINVQLPETLIDGMDQQSRLFGWLLICMGCIGLLTGGVGIMNVMLMNIIERRKEIGIRLAIGARTKDIALQFLLESVLLSAVGAIAGCVTGVAGALLFFEFAGWSTLEITASSLLLGAGSSLLSGLLFGFYPAIRAAQTEPVRAMNDA</sequence>
<keyword evidence="4 7" id="KW-1133">Transmembrane helix</keyword>
<dbReference type="GO" id="GO:0005886">
    <property type="term" value="C:plasma membrane"/>
    <property type="evidence" value="ECO:0007669"/>
    <property type="project" value="UniProtKB-SubCell"/>
</dbReference>
<evidence type="ECO:0000313" key="11">
    <source>
        <dbReference type="Proteomes" id="UP000461948"/>
    </source>
</evidence>
<dbReference type="InterPro" id="IPR025857">
    <property type="entry name" value="MacB_PCD"/>
</dbReference>
<keyword evidence="5 7" id="KW-0472">Membrane</keyword>
<dbReference type="AlphaFoldDB" id="A0A7X2MI15"/>
<protein>
    <submittedName>
        <fullName evidence="10">FtsX-like permease family protein</fullName>
    </submittedName>
</protein>
<feature type="domain" description="ABC3 transporter permease C-terminal" evidence="8">
    <location>
        <begin position="287"/>
        <end position="401"/>
    </location>
</feature>
<gene>
    <name evidence="10" type="ORF">GKC49_00195</name>
</gene>
<name>A0A7X2MI15_ENTAG</name>
<evidence type="ECO:0000256" key="3">
    <source>
        <dbReference type="ARBA" id="ARBA00022692"/>
    </source>
</evidence>
<evidence type="ECO:0000256" key="2">
    <source>
        <dbReference type="ARBA" id="ARBA00022475"/>
    </source>
</evidence>
<dbReference type="PANTHER" id="PTHR30572">
    <property type="entry name" value="MEMBRANE COMPONENT OF TRANSPORTER-RELATED"/>
    <property type="match status" value="1"/>
</dbReference>
<evidence type="ECO:0000256" key="5">
    <source>
        <dbReference type="ARBA" id="ARBA00023136"/>
    </source>
</evidence>
<comment type="similarity">
    <text evidence="6">Belongs to the ABC-4 integral membrane protein family.</text>
</comment>
<evidence type="ECO:0000256" key="6">
    <source>
        <dbReference type="ARBA" id="ARBA00038076"/>
    </source>
</evidence>